<evidence type="ECO:0000313" key="1">
    <source>
        <dbReference type="EMBL" id="KOM49698.1"/>
    </source>
</evidence>
<name>A0A0L9V3U2_PHAAN</name>
<dbReference type="AlphaFoldDB" id="A0A0L9V3U2"/>
<accession>A0A0L9V3U2</accession>
<dbReference type="EMBL" id="CM003378">
    <property type="protein sequence ID" value="KOM49698.1"/>
    <property type="molecule type" value="Genomic_DNA"/>
</dbReference>
<reference evidence="2" key="1">
    <citation type="journal article" date="2015" name="Proc. Natl. Acad. Sci. U.S.A.">
        <title>Genome sequencing of adzuki bean (Vigna angularis) provides insight into high starch and low fat accumulation and domestication.</title>
        <authorList>
            <person name="Yang K."/>
            <person name="Tian Z."/>
            <person name="Chen C."/>
            <person name="Luo L."/>
            <person name="Zhao B."/>
            <person name="Wang Z."/>
            <person name="Yu L."/>
            <person name="Li Y."/>
            <person name="Sun Y."/>
            <person name="Li W."/>
            <person name="Chen Y."/>
            <person name="Li Y."/>
            <person name="Zhang Y."/>
            <person name="Ai D."/>
            <person name="Zhao J."/>
            <person name="Shang C."/>
            <person name="Ma Y."/>
            <person name="Wu B."/>
            <person name="Wang M."/>
            <person name="Gao L."/>
            <person name="Sun D."/>
            <person name="Zhang P."/>
            <person name="Guo F."/>
            <person name="Wang W."/>
            <person name="Li Y."/>
            <person name="Wang J."/>
            <person name="Varshney R.K."/>
            <person name="Wang J."/>
            <person name="Ling H.Q."/>
            <person name="Wan P."/>
        </authorList>
    </citation>
    <scope>NUCLEOTIDE SEQUENCE</scope>
    <source>
        <strain evidence="2">cv. Jingnong 6</strain>
    </source>
</reference>
<proteinExistence type="predicted"/>
<dbReference type="Proteomes" id="UP000053144">
    <property type="component" value="Chromosome 8"/>
</dbReference>
<protein>
    <submittedName>
        <fullName evidence="1">Uncharacterized protein</fullName>
    </submittedName>
</protein>
<sequence>MIEAFPIFRTGELLEAEYGSGVKKCLVKGIPISEIQGMTTQVAQLVAAVNKLTGRAEEKEASDAIGENHDEVASEKRMQVYSKLDISIPFPKVQIDFNAFDLLIFEPIKPILDLDTAVWMSAHTHILDSPFSIEYIDIPYVVSELCADFDIIPVDDSFTVGVHLATDLIDASEVIFEEPIQVDFKFELPICLVNKDAMYDDPLMHVDFEFSECSAELNEKEVAYTHDTKEVITVQ</sequence>
<gene>
    <name evidence="1" type="ORF">LR48_Vigan08g052500</name>
</gene>
<evidence type="ECO:0000313" key="2">
    <source>
        <dbReference type="Proteomes" id="UP000053144"/>
    </source>
</evidence>
<organism evidence="1 2">
    <name type="scientific">Phaseolus angularis</name>
    <name type="common">Azuki bean</name>
    <name type="synonym">Vigna angularis</name>
    <dbReference type="NCBI Taxonomy" id="3914"/>
    <lineage>
        <taxon>Eukaryota</taxon>
        <taxon>Viridiplantae</taxon>
        <taxon>Streptophyta</taxon>
        <taxon>Embryophyta</taxon>
        <taxon>Tracheophyta</taxon>
        <taxon>Spermatophyta</taxon>
        <taxon>Magnoliopsida</taxon>
        <taxon>eudicotyledons</taxon>
        <taxon>Gunneridae</taxon>
        <taxon>Pentapetalae</taxon>
        <taxon>rosids</taxon>
        <taxon>fabids</taxon>
        <taxon>Fabales</taxon>
        <taxon>Fabaceae</taxon>
        <taxon>Papilionoideae</taxon>
        <taxon>50 kb inversion clade</taxon>
        <taxon>NPAAA clade</taxon>
        <taxon>indigoferoid/millettioid clade</taxon>
        <taxon>Phaseoleae</taxon>
        <taxon>Vigna</taxon>
    </lineage>
</organism>
<dbReference type="Gramene" id="KOM49698">
    <property type="protein sequence ID" value="KOM49698"/>
    <property type="gene ID" value="LR48_Vigan08g052500"/>
</dbReference>